<dbReference type="Gene3D" id="3.30.565.10">
    <property type="entry name" value="Histidine kinase-like ATPase, C-terminal domain"/>
    <property type="match status" value="1"/>
</dbReference>
<keyword evidence="3" id="KW-0808">Transferase</keyword>
<comment type="caution">
    <text evidence="3">The sequence shown here is derived from an EMBL/GenBank/DDBJ whole genome shotgun (WGS) entry which is preliminary data.</text>
</comment>
<dbReference type="GO" id="GO:0016020">
    <property type="term" value="C:membrane"/>
    <property type="evidence" value="ECO:0007669"/>
    <property type="project" value="InterPro"/>
</dbReference>
<evidence type="ECO:0000259" key="2">
    <source>
        <dbReference type="SMART" id="SM00387"/>
    </source>
</evidence>
<dbReference type="PANTHER" id="PTHR34220:SF7">
    <property type="entry name" value="SENSOR HISTIDINE KINASE YPDA"/>
    <property type="match status" value="1"/>
</dbReference>
<dbReference type="InterPro" id="IPR003594">
    <property type="entry name" value="HATPase_dom"/>
</dbReference>
<keyword evidence="1" id="KW-1133">Transmembrane helix</keyword>
<keyword evidence="3" id="KW-0418">Kinase</keyword>
<feature type="transmembrane region" description="Helical" evidence="1">
    <location>
        <begin position="5"/>
        <end position="23"/>
    </location>
</feature>
<reference evidence="3 4" key="1">
    <citation type="submission" date="2019-03" db="EMBL/GenBank/DDBJ databases">
        <title>Genomic Encyclopedia of Type Strains, Phase IV (KMG-IV): sequencing the most valuable type-strain genomes for metagenomic binning, comparative biology and taxonomic classification.</title>
        <authorList>
            <person name="Goeker M."/>
        </authorList>
    </citation>
    <scope>NUCLEOTIDE SEQUENCE [LARGE SCALE GENOMIC DNA]</scope>
    <source>
        <strain evidence="3 4">DSM 100556</strain>
    </source>
</reference>
<gene>
    <name evidence="3" type="ORF">EDD76_11290</name>
</gene>
<accession>A0A4V2QBG8</accession>
<sequence>MKRSMAVQFVIMTLSILSVVLFLNRVPFFYILFCSLLEVVLLVYNVYEAFKTNQMMEFLVRDNKQKMKKQVSWDDEEEEKLKIVRRRVEVSALQSQINPHFLYNTLDSIRSKALLDGQTEIGSMTEILSKFFRYCISNDDGLVKIREEINHIKSYYYIQKYRFEERIHMDFSVEEEGIYDLYIPKMTLQPLVENAMIHGLERVAQNGRILIEIISTEKKVIITISDNGIGMGAEQLERLNLRMKGELIDAGMRGKRHNGIALTNVNSRIKITFGRAYGIHYRSMEGSGTDAVITIPRIDEFKRVRYEKLLDDDALGF</sequence>
<organism evidence="3 4">
    <name type="scientific">Kineothrix alysoides</name>
    <dbReference type="NCBI Taxonomy" id="1469948"/>
    <lineage>
        <taxon>Bacteria</taxon>
        <taxon>Bacillati</taxon>
        <taxon>Bacillota</taxon>
        <taxon>Clostridia</taxon>
        <taxon>Lachnospirales</taxon>
        <taxon>Lachnospiraceae</taxon>
        <taxon>Kineothrix</taxon>
    </lineage>
</organism>
<dbReference type="STRING" id="1469948.GCA_000732725_00499"/>
<dbReference type="EMBL" id="SLUO01000012">
    <property type="protein sequence ID" value="TCL56262.1"/>
    <property type="molecule type" value="Genomic_DNA"/>
</dbReference>
<evidence type="ECO:0000256" key="1">
    <source>
        <dbReference type="SAM" id="Phobius"/>
    </source>
</evidence>
<proteinExistence type="predicted"/>
<feature type="transmembrane region" description="Helical" evidence="1">
    <location>
        <begin position="29"/>
        <end position="47"/>
    </location>
</feature>
<dbReference type="Proteomes" id="UP000295718">
    <property type="component" value="Unassembled WGS sequence"/>
</dbReference>
<dbReference type="AlphaFoldDB" id="A0A4V2QBG8"/>
<dbReference type="InterPro" id="IPR010559">
    <property type="entry name" value="Sig_transdc_His_kin_internal"/>
</dbReference>
<dbReference type="PANTHER" id="PTHR34220">
    <property type="entry name" value="SENSOR HISTIDINE KINASE YPDA"/>
    <property type="match status" value="1"/>
</dbReference>
<feature type="domain" description="Histidine kinase/HSP90-like ATPase" evidence="2">
    <location>
        <begin position="179"/>
        <end position="299"/>
    </location>
</feature>
<dbReference type="GO" id="GO:0000155">
    <property type="term" value="F:phosphorelay sensor kinase activity"/>
    <property type="evidence" value="ECO:0007669"/>
    <property type="project" value="InterPro"/>
</dbReference>
<dbReference type="SMART" id="SM00387">
    <property type="entry name" value="HATPase_c"/>
    <property type="match status" value="1"/>
</dbReference>
<keyword evidence="1" id="KW-0812">Transmembrane</keyword>
<dbReference type="Pfam" id="PF06580">
    <property type="entry name" value="His_kinase"/>
    <property type="match status" value="1"/>
</dbReference>
<evidence type="ECO:0000313" key="4">
    <source>
        <dbReference type="Proteomes" id="UP000295718"/>
    </source>
</evidence>
<protein>
    <submittedName>
        <fullName evidence="3">Two-component system sensor histidine kinase YesM</fullName>
    </submittedName>
</protein>
<dbReference type="OrthoDB" id="9809348at2"/>
<keyword evidence="1" id="KW-0472">Membrane</keyword>
<name>A0A4V2QBG8_9FIRM</name>
<dbReference type="SUPFAM" id="SSF55874">
    <property type="entry name" value="ATPase domain of HSP90 chaperone/DNA topoisomerase II/histidine kinase"/>
    <property type="match status" value="1"/>
</dbReference>
<dbReference type="RefSeq" id="WP_051869246.1">
    <property type="nucleotide sequence ID" value="NZ_JPNB01000001.1"/>
</dbReference>
<keyword evidence="4" id="KW-1185">Reference proteome</keyword>
<dbReference type="Pfam" id="PF02518">
    <property type="entry name" value="HATPase_c"/>
    <property type="match status" value="1"/>
</dbReference>
<evidence type="ECO:0000313" key="3">
    <source>
        <dbReference type="EMBL" id="TCL56262.1"/>
    </source>
</evidence>
<dbReference type="InterPro" id="IPR036890">
    <property type="entry name" value="HATPase_C_sf"/>
</dbReference>
<dbReference type="InterPro" id="IPR050640">
    <property type="entry name" value="Bact_2-comp_sensor_kinase"/>
</dbReference>